<comment type="caution">
    <text evidence="7">The sequence shown here is derived from an EMBL/GenBank/DDBJ whole genome shotgun (WGS) entry which is preliminary data.</text>
</comment>
<dbReference type="EC" id="2.1.1.72" evidence="1"/>
<dbReference type="RefSeq" id="WP_195867432.1">
    <property type="nucleotide sequence ID" value="NZ_JADPKZ010000037.1"/>
</dbReference>
<dbReference type="InterPro" id="IPR029063">
    <property type="entry name" value="SAM-dependent_MTases_sf"/>
</dbReference>
<keyword evidence="3" id="KW-0808">Transferase</keyword>
<dbReference type="PROSITE" id="PS00092">
    <property type="entry name" value="N6_MTASE"/>
    <property type="match status" value="1"/>
</dbReference>
<evidence type="ECO:0000313" key="7">
    <source>
        <dbReference type="EMBL" id="MBF8377526.1"/>
    </source>
</evidence>
<evidence type="ECO:0000256" key="3">
    <source>
        <dbReference type="ARBA" id="ARBA00022679"/>
    </source>
</evidence>
<dbReference type="InterPro" id="IPR011639">
    <property type="entry name" value="MethylTrfase_TaqI-like_dom"/>
</dbReference>
<evidence type="ECO:0000256" key="1">
    <source>
        <dbReference type="ARBA" id="ARBA00011900"/>
    </source>
</evidence>
<name>A0ABS0F2I6_9BACL</name>
<keyword evidence="2" id="KW-0489">Methyltransferase</keyword>
<reference evidence="7 8" key="1">
    <citation type="submission" date="2020-11" db="EMBL/GenBank/DDBJ databases">
        <title>Genomic insight of Alicyclobacillus mali FL 18 reveals a new arsenic-resistant strain, with potential in environmental biotechnology.</title>
        <authorList>
            <person name="Fiorentino G."/>
            <person name="Gallo G."/>
            <person name="Aulitto M."/>
        </authorList>
    </citation>
    <scope>NUCLEOTIDE SEQUENCE [LARGE SCALE GENOMIC DNA]</scope>
    <source>
        <strain evidence="7 8">FL 18</strain>
    </source>
</reference>
<dbReference type="Gene3D" id="3.40.50.150">
    <property type="entry name" value="Vaccinia Virus protein VP39"/>
    <property type="match status" value="2"/>
</dbReference>
<evidence type="ECO:0000313" key="8">
    <source>
        <dbReference type="Proteomes" id="UP000642910"/>
    </source>
</evidence>
<dbReference type="InterPro" id="IPR002052">
    <property type="entry name" value="DNA_methylase_N6_adenine_CS"/>
</dbReference>
<sequence length="1518" mass="172138">MLGLMAYNDFYSPYFIDNYLSSEVEAHLKQRVPAADAVARTLRQLRNDFRRLRERLVDGADMSAEAPLHEWHALVAEVLGYRVYGLEEDAALLATDRGGVRLFAAACGSGHEVIVPVLSAAWPKDDEAPAQAPLTQRVSDSQLTTVEQAVSAIFAEAARPRHIIVLCGRYICLFDEQKWGDRRYLSVDLEHLYSTVSAERESRLIVGLFHRDILVDTGADALYTQLDEKSARQAVGVSEDLKHAAREAVELLGQEFVEYQRRHHKAYMNDPTLPRRLTLDCLRYVYRLIFLFYVESREELGIVPMKSEEYRTAYALEGLRDLETRPLVSDEARNGTYFQETLDTLFRLLNEGEPPGLGPTQQLPVEGPQEAGFVIHGLRSELFDPASTPLLSSIRIRNVVLQRVIQLLSLSGADKNGRHRISYATLTTNHLGAVYEELLSYSGFFAPERLYACKRAKDTGKNFAVYFVPESKLTVLGIRDDEFVTRECEDGTVERVCYEAGSFIFASRGRERAESASYYTPLELTEAVVRLTLEDKVKDLTADEVLELRVLEPALGSGAFLNAAVSYLAERYLEKKERELGQRVPDEQRPRELARVRAFLTAKRAYGVDKNPVAIELAHVSLWLNTLHAQQAGPWYEARLAAGNSLYGAWRAGYAPEVLVQGDWERTPLERRPTGGLAEAGLVAHFLLPYSGMCSYGKDKAVKRLCDAELKEIAARRKRSPKRMTDKALLARLQKLTAAIDELWSRAIRQRQQLLAMLDDKLTVWPETRDEYTEVSVQERRKKLADLREGPHSAYAIVRWILDIWCSLWFWPVARAAKLPTYEEWLDAVEDLVAAADIAGDGIPAVLEAHPWLHVVREVANQEHFHHWELAFGEVFAERGGFDVILGNPPWVPIEWKEADILAEYDPRISLRDESADTVARKRDAILADPAAKDAYLSVYVSRQGQQAWLNCPALYPELVGSKTNLYKGFLCQAWRLGSDTGVLGMLHPDSVFDETKGGTLRRNAYLRLEGHYRFSNEMKIFSDVHSNTLFSINCYAAKSKPHVSFRMVVNLFHPSTLDGCLRGAATLGPTPGIKNANGERELRGHPRRVVHVTEGELAFFHSLFGSPDEPVLETPLPVVHSQDTLEVLRTLSRAGRSLEASGVEYGRTECWHETADVKTTHTIRRDTQFPSRIDHLILNGPHIFVGNPLYQTPNEGCSSSGDYSRLDLESIPDDYLPRTNYVPAVEMQEYHRRAPRFGERSFLEMYRLVHRNMVNPGNERTLISAIVPPGVGHVNTIRGIAMDDTRTLALFAGVTFSIVADAFIKTTGRGHVYSELEKLPLPTEPVLSRRIIARALRLNCLTVYYKDLWEQLYDPAFAEDGFVKDDPYGRLKPWAHLGPKWTRDVALRTEYERRQALVELDALVALAYGLSEEELITLYRVYFPVLQEYERNDRFYDRHGRLVPKDVVDAYLLKRRIDRGEATWPRGKARKQMEGLLASGYEPVDPEGEKPFDQCDREEDLRIAYRAFQRLREEATA</sequence>
<organism evidence="7 8">
    <name type="scientific">Alicyclobacillus mali</name>
    <name type="common">ex Roth et al. 2021</name>
    <dbReference type="NCBI Taxonomy" id="1123961"/>
    <lineage>
        <taxon>Bacteria</taxon>
        <taxon>Bacillati</taxon>
        <taxon>Bacillota</taxon>
        <taxon>Bacilli</taxon>
        <taxon>Bacillales</taxon>
        <taxon>Alicyclobacillaceae</taxon>
        <taxon>Alicyclobacillus</taxon>
    </lineage>
</organism>
<evidence type="ECO:0000256" key="2">
    <source>
        <dbReference type="ARBA" id="ARBA00022603"/>
    </source>
</evidence>
<dbReference type="PANTHER" id="PTHR33841:SF1">
    <property type="entry name" value="DNA METHYLTRANSFERASE A"/>
    <property type="match status" value="1"/>
</dbReference>
<evidence type="ECO:0000256" key="4">
    <source>
        <dbReference type="ARBA" id="ARBA00022691"/>
    </source>
</evidence>
<evidence type="ECO:0000256" key="5">
    <source>
        <dbReference type="ARBA" id="ARBA00047942"/>
    </source>
</evidence>
<dbReference type="EMBL" id="JADPKZ010000037">
    <property type="protein sequence ID" value="MBF8377526.1"/>
    <property type="molecule type" value="Genomic_DNA"/>
</dbReference>
<keyword evidence="8" id="KW-1185">Reference proteome</keyword>
<protein>
    <recommendedName>
        <fullName evidence="1">site-specific DNA-methyltransferase (adenine-specific)</fullName>
        <ecNumber evidence="1">2.1.1.72</ecNumber>
    </recommendedName>
</protein>
<dbReference type="PANTHER" id="PTHR33841">
    <property type="entry name" value="DNA METHYLTRANSFERASE YEEA-RELATED"/>
    <property type="match status" value="1"/>
</dbReference>
<dbReference type="SUPFAM" id="SSF53335">
    <property type="entry name" value="S-adenosyl-L-methionine-dependent methyltransferases"/>
    <property type="match status" value="1"/>
</dbReference>
<keyword evidence="4" id="KW-0949">S-adenosyl-L-methionine</keyword>
<dbReference type="PRINTS" id="PR00507">
    <property type="entry name" value="N12N6MTFRASE"/>
</dbReference>
<dbReference type="Proteomes" id="UP000642910">
    <property type="component" value="Unassembled WGS sequence"/>
</dbReference>
<gene>
    <name evidence="7" type="ORF">IW967_06570</name>
</gene>
<evidence type="ECO:0000259" key="6">
    <source>
        <dbReference type="Pfam" id="PF07669"/>
    </source>
</evidence>
<comment type="catalytic activity">
    <reaction evidence="5">
        <text>a 2'-deoxyadenosine in DNA + S-adenosyl-L-methionine = an N(6)-methyl-2'-deoxyadenosine in DNA + S-adenosyl-L-homocysteine + H(+)</text>
        <dbReference type="Rhea" id="RHEA:15197"/>
        <dbReference type="Rhea" id="RHEA-COMP:12418"/>
        <dbReference type="Rhea" id="RHEA-COMP:12419"/>
        <dbReference type="ChEBI" id="CHEBI:15378"/>
        <dbReference type="ChEBI" id="CHEBI:57856"/>
        <dbReference type="ChEBI" id="CHEBI:59789"/>
        <dbReference type="ChEBI" id="CHEBI:90615"/>
        <dbReference type="ChEBI" id="CHEBI:90616"/>
        <dbReference type="EC" id="2.1.1.72"/>
    </reaction>
</comment>
<proteinExistence type="predicted"/>
<accession>A0ABS0F2I6</accession>
<feature type="domain" description="Type II methyltransferase M.TaqI-like" evidence="6">
    <location>
        <begin position="605"/>
        <end position="899"/>
    </location>
</feature>
<dbReference type="InterPro" id="IPR050953">
    <property type="entry name" value="N4_N6_ade-DNA_methylase"/>
</dbReference>
<dbReference type="Pfam" id="PF07669">
    <property type="entry name" value="Eco57I"/>
    <property type="match status" value="1"/>
</dbReference>